<gene>
    <name evidence="1" type="ORF">AVEN_13947_1</name>
    <name evidence="2" type="ORF">AVEN_27566_1</name>
</gene>
<sequence>MILINVLIVKQYRSTVVRAITNSQQAKRVDHCDCDYIFGGFGRHRHPMTCLANHFSVCSTCFQSLKVFVAVRKCCWLTWSSGCVLNSFPLSSPIVCRQERERVPEHLFWMRVENFFGVVCACADSDLFTGLQRMPLISPHFHWFTVSSLRFDW</sequence>
<evidence type="ECO:0000313" key="1">
    <source>
        <dbReference type="EMBL" id="GBN85381.1"/>
    </source>
</evidence>
<keyword evidence="3" id="KW-1185">Reference proteome</keyword>
<comment type="caution">
    <text evidence="2">The sequence shown here is derived from an EMBL/GenBank/DDBJ whole genome shotgun (WGS) entry which is preliminary data.</text>
</comment>
<proteinExistence type="predicted"/>
<evidence type="ECO:0000313" key="3">
    <source>
        <dbReference type="Proteomes" id="UP000499080"/>
    </source>
</evidence>
<protein>
    <submittedName>
        <fullName evidence="2">Uncharacterized protein</fullName>
    </submittedName>
</protein>
<accession>A0A4Y2SAW8</accession>
<name>A0A4Y2SAW8_ARAVE</name>
<evidence type="ECO:0000313" key="2">
    <source>
        <dbReference type="EMBL" id="GBN85384.1"/>
    </source>
</evidence>
<dbReference type="EMBL" id="BGPR01020743">
    <property type="protein sequence ID" value="GBN85384.1"/>
    <property type="molecule type" value="Genomic_DNA"/>
</dbReference>
<organism evidence="2 3">
    <name type="scientific">Araneus ventricosus</name>
    <name type="common">Orbweaver spider</name>
    <name type="synonym">Epeira ventricosa</name>
    <dbReference type="NCBI Taxonomy" id="182803"/>
    <lineage>
        <taxon>Eukaryota</taxon>
        <taxon>Metazoa</taxon>
        <taxon>Ecdysozoa</taxon>
        <taxon>Arthropoda</taxon>
        <taxon>Chelicerata</taxon>
        <taxon>Arachnida</taxon>
        <taxon>Araneae</taxon>
        <taxon>Araneomorphae</taxon>
        <taxon>Entelegynae</taxon>
        <taxon>Araneoidea</taxon>
        <taxon>Araneidae</taxon>
        <taxon>Araneus</taxon>
    </lineage>
</organism>
<dbReference type="AlphaFoldDB" id="A0A4Y2SAW8"/>
<dbReference type="Proteomes" id="UP000499080">
    <property type="component" value="Unassembled WGS sequence"/>
</dbReference>
<dbReference type="EMBL" id="BGPR01020742">
    <property type="protein sequence ID" value="GBN85381.1"/>
    <property type="molecule type" value="Genomic_DNA"/>
</dbReference>
<reference evidence="2 3" key="1">
    <citation type="journal article" date="2019" name="Sci. Rep.">
        <title>Orb-weaving spider Araneus ventricosus genome elucidates the spidroin gene catalogue.</title>
        <authorList>
            <person name="Kono N."/>
            <person name="Nakamura H."/>
            <person name="Ohtoshi R."/>
            <person name="Moran D.A.P."/>
            <person name="Shinohara A."/>
            <person name="Yoshida Y."/>
            <person name="Fujiwara M."/>
            <person name="Mori M."/>
            <person name="Tomita M."/>
            <person name="Arakawa K."/>
        </authorList>
    </citation>
    <scope>NUCLEOTIDE SEQUENCE [LARGE SCALE GENOMIC DNA]</scope>
</reference>